<dbReference type="RefSeq" id="WP_264730417.1">
    <property type="nucleotide sequence ID" value="NZ_JAPDNR010000001.1"/>
</dbReference>
<gene>
    <name evidence="1" type="ORF">OL497_12075</name>
</gene>
<evidence type="ECO:0008006" key="3">
    <source>
        <dbReference type="Google" id="ProtNLM"/>
    </source>
</evidence>
<name>A0ABT3IL04_9BACT</name>
<reference evidence="1 2" key="1">
    <citation type="submission" date="2022-10" db="EMBL/GenBank/DDBJ databases">
        <title>Chitinophaga nivalis PC15 sp. nov., isolated from Pyeongchang county, South Korea.</title>
        <authorList>
            <person name="Trinh H.N."/>
        </authorList>
    </citation>
    <scope>NUCLEOTIDE SEQUENCE [LARGE SCALE GENOMIC DNA]</scope>
    <source>
        <strain evidence="1 2">PC14</strain>
    </source>
</reference>
<sequence>MANKIFDFHFHLLFKHYITLNKDVTTEFRTGGVAKLLNDILGGPFDSQSSPAQVKDSQLFLGVTSIISLEHAFARRVLHLLGIDFSGILPLDTALFERTRDGLTDYFTEFKTQLQFYLDQQPVLTAAPFHIHYTGRQDPAWKDKTSAEIAQLLLNENTKRYLVFSIEGGHNLSDVPVRGTAMSRTPELNLLQLQERTDVDFLCMNLCHLSYIPEQPLGGFAQGLNKQAQIAFSSEDFMPKAGLGLTELGKKVIRQALTHPTRPVLIDVKHMSVYTRLHYYRFREQLINEDPAVERLPIISSHTGFTFSSIQNYLQQKKFRSAVGTENGTTVCVVEPENKKIGRTDDLINSGLFSNPWSINLFEEEITTILESKGMIGISLDQRILGAEKIIDSNRGQYFDGEYVAREEWEKLFRDGQLPGPEGLGQKDIAPSRAERHIMLLCMHIVYAVRVGYASLTWLPDTSPWQHICIGSDFDGLINPINRLDNINRVEGLRDGLLRYLPVADKYLTEQPQQRALRYHADGTLDNAYLEQVTDQFLYGNGVSFTARFLSNWR</sequence>
<dbReference type="SUPFAM" id="SSF51556">
    <property type="entry name" value="Metallo-dependent hydrolases"/>
    <property type="match status" value="1"/>
</dbReference>
<dbReference type="EMBL" id="JAPDNS010000001">
    <property type="protein sequence ID" value="MCW3484638.1"/>
    <property type="molecule type" value="Genomic_DNA"/>
</dbReference>
<comment type="caution">
    <text evidence="1">The sequence shown here is derived from an EMBL/GenBank/DDBJ whole genome shotgun (WGS) entry which is preliminary data.</text>
</comment>
<protein>
    <recommendedName>
        <fullName evidence="3">Peptidase M19</fullName>
    </recommendedName>
</protein>
<evidence type="ECO:0000313" key="1">
    <source>
        <dbReference type="EMBL" id="MCW3484638.1"/>
    </source>
</evidence>
<evidence type="ECO:0000313" key="2">
    <source>
        <dbReference type="Proteomes" id="UP001207742"/>
    </source>
</evidence>
<dbReference type="Proteomes" id="UP001207742">
    <property type="component" value="Unassembled WGS sequence"/>
</dbReference>
<accession>A0ABT3IL04</accession>
<organism evidence="1 2">
    <name type="scientific">Chitinophaga nivalis</name>
    <dbReference type="NCBI Taxonomy" id="2991709"/>
    <lineage>
        <taxon>Bacteria</taxon>
        <taxon>Pseudomonadati</taxon>
        <taxon>Bacteroidota</taxon>
        <taxon>Chitinophagia</taxon>
        <taxon>Chitinophagales</taxon>
        <taxon>Chitinophagaceae</taxon>
        <taxon>Chitinophaga</taxon>
    </lineage>
</organism>
<dbReference type="InterPro" id="IPR032466">
    <property type="entry name" value="Metal_Hydrolase"/>
</dbReference>
<dbReference type="Gene3D" id="3.20.20.140">
    <property type="entry name" value="Metal-dependent hydrolases"/>
    <property type="match status" value="1"/>
</dbReference>
<keyword evidence="2" id="KW-1185">Reference proteome</keyword>
<proteinExistence type="predicted"/>